<dbReference type="AlphaFoldDB" id="A0AAD6NM99"/>
<evidence type="ECO:0000313" key="2">
    <source>
        <dbReference type="EMBL" id="KAJ6263452.1"/>
    </source>
</evidence>
<evidence type="ECO:0000256" key="1">
    <source>
        <dbReference type="SAM" id="MobiDB-lite"/>
    </source>
</evidence>
<reference evidence="2" key="1">
    <citation type="submission" date="2023-01" db="EMBL/GenBank/DDBJ databases">
        <title>The chitinases involved in constricting ring structure development in the nematode-trapping fungus Drechslerella dactyloides.</title>
        <authorList>
            <person name="Wang R."/>
            <person name="Zhang L."/>
            <person name="Tang P."/>
            <person name="Li S."/>
            <person name="Liang L."/>
        </authorList>
    </citation>
    <scope>NUCLEOTIDE SEQUENCE</scope>
    <source>
        <strain evidence="2">YMF1.00031</strain>
    </source>
</reference>
<protein>
    <submittedName>
        <fullName evidence="2">Uncharacterized protein</fullName>
    </submittedName>
</protein>
<gene>
    <name evidence="2" type="ORF">Dda_2016</name>
</gene>
<proteinExistence type="predicted"/>
<dbReference type="Proteomes" id="UP001221413">
    <property type="component" value="Unassembled WGS sequence"/>
</dbReference>
<evidence type="ECO:0000313" key="3">
    <source>
        <dbReference type="Proteomes" id="UP001221413"/>
    </source>
</evidence>
<name>A0AAD6NM99_DREDA</name>
<keyword evidence="3" id="KW-1185">Reference proteome</keyword>
<dbReference type="EMBL" id="JAQGDS010000002">
    <property type="protein sequence ID" value="KAJ6263452.1"/>
    <property type="molecule type" value="Genomic_DNA"/>
</dbReference>
<accession>A0AAD6NM99</accession>
<sequence length="263" mass="28654">MPLTTPLGQTFRGLYPWPTLWTPLPHPQAEQPPATPMNPPTTDGQEATLPHTAGLNPNSPIPHLTAAHEALTAFNTTARQHMRVPMEASIGEYSTSEASIARLRVRRRASTGSCEDDATLQSNWAAADSSTVRPDLKYLEEDHRLRAMIAEDMWRAGVSLIDINQALYGTPGEATTAMQLKYGLGYLGAGYRLAGMPRVEGHVYEFDDGTVEMGDMAAEQPESRESLSELVTGVYDGTWDVSADNCDAAIGFSDEFERLMVAA</sequence>
<comment type="caution">
    <text evidence="2">The sequence shown here is derived from an EMBL/GenBank/DDBJ whole genome shotgun (WGS) entry which is preliminary data.</text>
</comment>
<organism evidence="2 3">
    <name type="scientific">Drechslerella dactyloides</name>
    <name type="common">Nematode-trapping fungus</name>
    <name type="synonym">Arthrobotrys dactyloides</name>
    <dbReference type="NCBI Taxonomy" id="74499"/>
    <lineage>
        <taxon>Eukaryota</taxon>
        <taxon>Fungi</taxon>
        <taxon>Dikarya</taxon>
        <taxon>Ascomycota</taxon>
        <taxon>Pezizomycotina</taxon>
        <taxon>Orbiliomycetes</taxon>
        <taxon>Orbiliales</taxon>
        <taxon>Orbiliaceae</taxon>
        <taxon>Drechslerella</taxon>
    </lineage>
</organism>
<feature type="region of interest" description="Disordered" evidence="1">
    <location>
        <begin position="22"/>
        <end position="59"/>
    </location>
</feature>